<gene>
    <name evidence="10" type="primary">fliD</name>
    <name evidence="10" type="ORF">J2R62_00700</name>
</gene>
<feature type="domain" description="Flagellar hook-associated protein 2 C-terminal" evidence="9">
    <location>
        <begin position="222"/>
        <end position="449"/>
    </location>
</feature>
<dbReference type="Pfam" id="PF07196">
    <property type="entry name" value="Flagellin_IN"/>
    <property type="match status" value="1"/>
</dbReference>
<protein>
    <recommendedName>
        <fullName evidence="3 7">Flagellar hook-associated protein 2</fullName>
        <shortName evidence="7">HAP2</shortName>
    </recommendedName>
    <alternativeName>
        <fullName evidence="7">Flagellar cap protein</fullName>
    </alternativeName>
</protein>
<keyword evidence="10" id="KW-0282">Flagellum</keyword>
<evidence type="ECO:0000256" key="1">
    <source>
        <dbReference type="ARBA" id="ARBA00009764"/>
    </source>
</evidence>
<feature type="domain" description="Flagellar hook-associated protein 2 N-terminal" evidence="8">
    <location>
        <begin position="8"/>
        <end position="106"/>
    </location>
</feature>
<dbReference type="Pfam" id="PF07195">
    <property type="entry name" value="FliD_C"/>
    <property type="match status" value="1"/>
</dbReference>
<dbReference type="InterPro" id="IPR010809">
    <property type="entry name" value="FliD_C"/>
</dbReference>
<keyword evidence="4" id="KW-0175">Coiled coil</keyword>
<comment type="subunit">
    <text evidence="2 7">Homopentamer.</text>
</comment>
<comment type="function">
    <text evidence="6">Required for the morphogenesis and for the elongation of the flagellar filament by facilitating polymerization of the flagellin monomers at the tip of growing filament. Forms a capping structure, which prevents flagellin subunits (transported through the central channel of the flagellum) from leaking out without polymerization at the distal end.</text>
</comment>
<comment type="caution">
    <text evidence="10">The sequence shown here is derived from an EMBL/GenBank/DDBJ whole genome shotgun (WGS) entry which is preliminary data.</text>
</comment>
<evidence type="ECO:0000256" key="4">
    <source>
        <dbReference type="ARBA" id="ARBA00023054"/>
    </source>
</evidence>
<organism evidence="10 11">
    <name type="scientific">Plesiomonas shigelloides</name>
    <name type="common">Aeromonas shigelloides</name>
    <dbReference type="NCBI Taxonomy" id="703"/>
    <lineage>
        <taxon>Bacteria</taxon>
        <taxon>Pseudomonadati</taxon>
        <taxon>Pseudomonadota</taxon>
        <taxon>Gammaproteobacteria</taxon>
        <taxon>Enterobacterales</taxon>
        <taxon>Enterobacteriaceae</taxon>
        <taxon>Plesiomonas</taxon>
    </lineage>
</organism>
<evidence type="ECO:0000256" key="2">
    <source>
        <dbReference type="ARBA" id="ARBA00011255"/>
    </source>
</evidence>
<dbReference type="Proteomes" id="UP000664658">
    <property type="component" value="Unassembled WGS sequence"/>
</dbReference>
<comment type="function">
    <text evidence="7">Required for morphogenesis and for the elongation of the flagellar filament by facilitating polymerization of the flagellin monomers at the tip of growing filament. Forms a capping structure, which prevents flagellin subunits (transported through the central channel of the flagellum) from leaking out without polymerization at the distal end.</text>
</comment>
<proteinExistence type="inferred from homology"/>
<dbReference type="Pfam" id="PF02465">
    <property type="entry name" value="FliD_N"/>
    <property type="match status" value="1"/>
</dbReference>
<comment type="subcellular location">
    <subcellularLocation>
        <location evidence="7">Secreted</location>
    </subcellularLocation>
    <subcellularLocation>
        <location evidence="7">Bacterial flagellum</location>
    </subcellularLocation>
</comment>
<keyword evidence="7" id="KW-0964">Secreted</keyword>
<name>A0A8I2B4C0_PLESH</name>
<dbReference type="GO" id="GO:0005576">
    <property type="term" value="C:extracellular region"/>
    <property type="evidence" value="ECO:0007669"/>
    <property type="project" value="UniProtKB-SubCell"/>
</dbReference>
<keyword evidence="10" id="KW-0969">Cilium</keyword>
<dbReference type="PANTHER" id="PTHR30288">
    <property type="entry name" value="FLAGELLAR CAP/ASSEMBLY PROTEIN FLID"/>
    <property type="match status" value="1"/>
</dbReference>
<evidence type="ECO:0000259" key="9">
    <source>
        <dbReference type="Pfam" id="PF07195"/>
    </source>
</evidence>
<evidence type="ECO:0000313" key="11">
    <source>
        <dbReference type="Proteomes" id="UP000664658"/>
    </source>
</evidence>
<keyword evidence="10" id="KW-0966">Cell projection</keyword>
<evidence type="ECO:0000256" key="5">
    <source>
        <dbReference type="ARBA" id="ARBA00023143"/>
    </source>
</evidence>
<accession>A0A8I2B4C0</accession>
<dbReference type="InterPro" id="IPR003481">
    <property type="entry name" value="FliD_N"/>
</dbReference>
<dbReference type="InterPro" id="IPR010810">
    <property type="entry name" value="Flagellin_hook_IN_motif"/>
</dbReference>
<dbReference type="GO" id="GO:0007155">
    <property type="term" value="P:cell adhesion"/>
    <property type="evidence" value="ECO:0007669"/>
    <property type="project" value="InterPro"/>
</dbReference>
<evidence type="ECO:0000256" key="7">
    <source>
        <dbReference type="RuleBase" id="RU362066"/>
    </source>
</evidence>
<comment type="similarity">
    <text evidence="1 7">Belongs to the FliD family.</text>
</comment>
<evidence type="ECO:0000256" key="3">
    <source>
        <dbReference type="ARBA" id="ARBA00016246"/>
    </source>
</evidence>
<reference evidence="10" key="1">
    <citation type="submission" date="2021-03" db="EMBL/GenBank/DDBJ databases">
        <title>Plesiomonas shigelloides zfcc0051, isolated from zebrafish feces.</title>
        <authorList>
            <person name="Vanderhoek Z."/>
            <person name="Gaulke C."/>
        </authorList>
    </citation>
    <scope>NUCLEOTIDE SEQUENCE</scope>
    <source>
        <strain evidence="10">Zfcc0051</strain>
    </source>
</reference>
<dbReference type="PANTHER" id="PTHR30288:SF0">
    <property type="entry name" value="FLAGELLAR HOOK-ASSOCIATED PROTEIN 2"/>
    <property type="match status" value="1"/>
</dbReference>
<sequence>MRAPGIGSGLPITDWVNMMVKAEATPKMKQFQSQQTKLDTQLSSYGQLKSSLSEFKDMLEKMQKDEAFEKRSVTINGKDQPFTATADKNAISGNFDISVQQLASEQKTALGNVDADAKFSGTLEFSVGKNDPESFSVDIKEGSSLKEVADAINKSPDNKGVQATIITSVKEGKTTSQLVLVGQDTGEDSQFSISASGDKALTDMVEAKDVGDLAEQNKNTTAKNAKFTVDGQAMESSTNKVKDAIQGITLELTDVSEKVGTDAYKTNRITVDYDRDGVKGSLKKFVDAYNKVIDVTTELTKYNKETKKAAPLTGDSLTRSLNTEMRGILTAPDENNKDIKFLADLGITSDRDGKLQIDDKKLDGALEKHFTQAGDMFGGKDGIIGKMESLMKDYVGTGGTLTEKDKTLQEQKSKLETEISAFDKRMKEYEARVTAQFSALDQSIAQMNQQMSSLMSSLAKPTV</sequence>
<dbReference type="RefSeq" id="WP_207541427.1">
    <property type="nucleotide sequence ID" value="NZ_JAFNAA010000001.1"/>
</dbReference>
<keyword evidence="5 7" id="KW-0975">Bacterial flagellum</keyword>
<dbReference type="InterPro" id="IPR040026">
    <property type="entry name" value="FliD"/>
</dbReference>
<dbReference type="GO" id="GO:0009421">
    <property type="term" value="C:bacterial-type flagellum filament cap"/>
    <property type="evidence" value="ECO:0007669"/>
    <property type="project" value="InterPro"/>
</dbReference>
<dbReference type="GO" id="GO:0009424">
    <property type="term" value="C:bacterial-type flagellum hook"/>
    <property type="evidence" value="ECO:0007669"/>
    <property type="project" value="UniProtKB-UniRule"/>
</dbReference>
<evidence type="ECO:0000256" key="6">
    <source>
        <dbReference type="ARBA" id="ARBA00025175"/>
    </source>
</evidence>
<evidence type="ECO:0000259" key="8">
    <source>
        <dbReference type="Pfam" id="PF02465"/>
    </source>
</evidence>
<dbReference type="AlphaFoldDB" id="A0A8I2B4C0"/>
<dbReference type="EMBL" id="JAFNAA010000001">
    <property type="protein sequence ID" value="MBO1106752.1"/>
    <property type="molecule type" value="Genomic_DNA"/>
</dbReference>
<evidence type="ECO:0000313" key="10">
    <source>
        <dbReference type="EMBL" id="MBO1106752.1"/>
    </source>
</evidence>
<dbReference type="GO" id="GO:0071973">
    <property type="term" value="P:bacterial-type flagellum-dependent cell motility"/>
    <property type="evidence" value="ECO:0007669"/>
    <property type="project" value="TreeGrafter"/>
</dbReference>